<keyword evidence="1" id="KW-0732">Signal</keyword>
<dbReference type="EMBL" id="BMJO01000009">
    <property type="protein sequence ID" value="GGE69697.1"/>
    <property type="molecule type" value="Genomic_DNA"/>
</dbReference>
<evidence type="ECO:0000256" key="1">
    <source>
        <dbReference type="SAM" id="SignalP"/>
    </source>
</evidence>
<evidence type="ECO:0000313" key="4">
    <source>
        <dbReference type="Proteomes" id="UP000295684"/>
    </source>
</evidence>
<evidence type="ECO:0000313" key="2">
    <source>
        <dbReference type="EMBL" id="GGE69697.1"/>
    </source>
</evidence>
<organism evidence="3 4">
    <name type="scientific">Pedobacter psychrotolerans</name>
    <dbReference type="NCBI Taxonomy" id="1843235"/>
    <lineage>
        <taxon>Bacteria</taxon>
        <taxon>Pseudomonadati</taxon>
        <taxon>Bacteroidota</taxon>
        <taxon>Sphingobacteriia</taxon>
        <taxon>Sphingobacteriales</taxon>
        <taxon>Sphingobacteriaceae</taxon>
        <taxon>Pedobacter</taxon>
    </lineage>
</organism>
<accession>A0A4R2H340</accession>
<reference evidence="2" key="4">
    <citation type="submission" date="2024-05" db="EMBL/GenBank/DDBJ databases">
        <authorList>
            <person name="Sun Q."/>
            <person name="Zhou Y."/>
        </authorList>
    </citation>
    <scope>NUCLEOTIDE SEQUENCE</scope>
    <source>
        <strain evidence="2">CGMCC 1.15644</strain>
    </source>
</reference>
<feature type="chain" id="PRO_5020205980" evidence="1">
    <location>
        <begin position="22"/>
        <end position="114"/>
    </location>
</feature>
<evidence type="ECO:0000313" key="5">
    <source>
        <dbReference type="Proteomes" id="UP000622648"/>
    </source>
</evidence>
<protein>
    <submittedName>
        <fullName evidence="3">Uncharacterized protein</fullName>
    </submittedName>
</protein>
<dbReference type="AlphaFoldDB" id="A0A4R2H340"/>
<keyword evidence="5" id="KW-1185">Reference proteome</keyword>
<reference evidence="2" key="1">
    <citation type="journal article" date="2014" name="Int. J. Syst. Evol. Microbiol.">
        <title>Complete genome of a new Firmicutes species belonging to the dominant human colonic microbiota ('Ruminococcus bicirculans') reveals two chromosomes and a selective capacity to utilize plant glucans.</title>
        <authorList>
            <consortium name="NISC Comparative Sequencing Program"/>
            <person name="Wegmann U."/>
            <person name="Louis P."/>
            <person name="Goesmann A."/>
            <person name="Henrissat B."/>
            <person name="Duncan S.H."/>
            <person name="Flint H.J."/>
        </authorList>
    </citation>
    <scope>NUCLEOTIDE SEQUENCE</scope>
    <source>
        <strain evidence="2">CGMCC 1.15644</strain>
    </source>
</reference>
<dbReference type="OrthoDB" id="5873496at2"/>
<dbReference type="RefSeq" id="WP_132536027.1">
    <property type="nucleotide sequence ID" value="NZ_BMJO01000009.1"/>
</dbReference>
<name>A0A4R2H340_9SPHI</name>
<reference evidence="5" key="2">
    <citation type="journal article" date="2019" name="Int. J. Syst. Evol. Microbiol.">
        <title>The Global Catalogue of Microorganisms (GCM) 10K type strain sequencing project: providing services to taxonomists for standard genome sequencing and annotation.</title>
        <authorList>
            <consortium name="The Broad Institute Genomics Platform"/>
            <consortium name="The Broad Institute Genome Sequencing Center for Infectious Disease"/>
            <person name="Wu L."/>
            <person name="Ma J."/>
        </authorList>
    </citation>
    <scope>NUCLEOTIDE SEQUENCE [LARGE SCALE GENOMIC DNA]</scope>
    <source>
        <strain evidence="5">CGMCC 1.15644</strain>
    </source>
</reference>
<reference evidence="3 4" key="3">
    <citation type="submission" date="2019-03" db="EMBL/GenBank/DDBJ databases">
        <title>Genomic Encyclopedia of Type Strains, Phase IV (KMG-IV): sequencing the most valuable type-strain genomes for metagenomic binning, comparative biology and taxonomic classification.</title>
        <authorList>
            <person name="Goeker M."/>
        </authorList>
    </citation>
    <scope>NUCLEOTIDE SEQUENCE [LARGE SCALE GENOMIC DNA]</scope>
    <source>
        <strain evidence="3 4">DSM 103236</strain>
    </source>
</reference>
<evidence type="ECO:0000313" key="3">
    <source>
        <dbReference type="EMBL" id="TCO19303.1"/>
    </source>
</evidence>
<dbReference type="Proteomes" id="UP000295684">
    <property type="component" value="Unassembled WGS sequence"/>
</dbReference>
<dbReference type="Proteomes" id="UP000622648">
    <property type="component" value="Unassembled WGS sequence"/>
</dbReference>
<gene>
    <name evidence="3" type="ORF">EV200_11025</name>
    <name evidence="2" type="ORF">GCM10011413_40370</name>
</gene>
<sequence>MKKVMILATLMAGFALSNVKAQTVNGVKLSEITATYIQVRQIEKVFSEKFFVSVEYGQPADDYNNTYIKDDNGKKMEFTSALDFVNKSKSYGYELFQVFTEGENNSAVYLLKRK</sequence>
<feature type="signal peptide" evidence="1">
    <location>
        <begin position="1"/>
        <end position="21"/>
    </location>
</feature>
<comment type="caution">
    <text evidence="3">The sequence shown here is derived from an EMBL/GenBank/DDBJ whole genome shotgun (WGS) entry which is preliminary data.</text>
</comment>
<dbReference type="EMBL" id="SLWO01000010">
    <property type="protein sequence ID" value="TCO19303.1"/>
    <property type="molecule type" value="Genomic_DNA"/>
</dbReference>
<proteinExistence type="predicted"/>